<dbReference type="AlphaFoldDB" id="A0A4S5BRS4"/>
<sequence>MITLIAYIAGLLFGLGLLISGLGNPEKVLNFLDFFGQWDPSLLLVMVAAIGSSSLAFAWAKRRSSSLLKEPMHWPASNAIDRKLLSGAALFGVGWGLTGLCPGPALMNLATLQIEVYWFVAAMVLGMLLAHRYTQQRTQANR</sequence>
<keyword evidence="1" id="KW-0812">Transmembrane</keyword>
<gene>
    <name evidence="2" type="ORF">E8K88_07475</name>
</gene>
<proteinExistence type="predicted"/>
<keyword evidence="3" id="KW-1185">Reference proteome</keyword>
<protein>
    <recommendedName>
        <fullName evidence="4">YeeE/YedE family protein</fullName>
    </recommendedName>
</protein>
<name>A0A4S5BRS4_9BURK</name>
<feature type="transmembrane region" description="Helical" evidence="1">
    <location>
        <begin position="116"/>
        <end position="134"/>
    </location>
</feature>
<dbReference type="Proteomes" id="UP000306236">
    <property type="component" value="Unassembled WGS sequence"/>
</dbReference>
<feature type="transmembrane region" description="Helical" evidence="1">
    <location>
        <begin position="41"/>
        <end position="60"/>
    </location>
</feature>
<comment type="caution">
    <text evidence="2">The sequence shown here is derived from an EMBL/GenBank/DDBJ whole genome shotgun (WGS) entry which is preliminary data.</text>
</comment>
<evidence type="ECO:0008006" key="4">
    <source>
        <dbReference type="Google" id="ProtNLM"/>
    </source>
</evidence>
<reference evidence="2 3" key="1">
    <citation type="submission" date="2019-04" db="EMBL/GenBank/DDBJ databases">
        <title>Lampropedia sp YIM MLB12 draf genome.</title>
        <authorList>
            <person name="Wang Y.-X."/>
        </authorList>
    </citation>
    <scope>NUCLEOTIDE SEQUENCE [LARGE SCALE GENOMIC DNA]</scope>
    <source>
        <strain evidence="2 3">YIM MLB12</strain>
    </source>
</reference>
<dbReference type="EMBL" id="SSWX01000008">
    <property type="protein sequence ID" value="THJ33933.1"/>
    <property type="molecule type" value="Genomic_DNA"/>
</dbReference>
<dbReference type="RefSeq" id="WP_136406041.1">
    <property type="nucleotide sequence ID" value="NZ_SSWX01000008.1"/>
</dbReference>
<keyword evidence="1" id="KW-0472">Membrane</keyword>
<evidence type="ECO:0000313" key="3">
    <source>
        <dbReference type="Proteomes" id="UP000306236"/>
    </source>
</evidence>
<feature type="transmembrane region" description="Helical" evidence="1">
    <location>
        <begin position="88"/>
        <end position="110"/>
    </location>
</feature>
<evidence type="ECO:0000313" key="2">
    <source>
        <dbReference type="EMBL" id="THJ33933.1"/>
    </source>
</evidence>
<evidence type="ECO:0000256" key="1">
    <source>
        <dbReference type="SAM" id="Phobius"/>
    </source>
</evidence>
<keyword evidence="1" id="KW-1133">Transmembrane helix</keyword>
<dbReference type="OrthoDB" id="9790409at2"/>
<accession>A0A4S5BRS4</accession>
<dbReference type="Pfam" id="PF20398">
    <property type="entry name" value="DUF6691"/>
    <property type="match status" value="1"/>
</dbReference>
<organism evidence="2 3">
    <name type="scientific">Lampropedia aestuarii</name>
    <dbReference type="NCBI Taxonomy" id="2562762"/>
    <lineage>
        <taxon>Bacteria</taxon>
        <taxon>Pseudomonadati</taxon>
        <taxon>Pseudomonadota</taxon>
        <taxon>Betaproteobacteria</taxon>
        <taxon>Burkholderiales</taxon>
        <taxon>Comamonadaceae</taxon>
        <taxon>Lampropedia</taxon>
    </lineage>
</organism>
<dbReference type="InterPro" id="IPR046513">
    <property type="entry name" value="DUF6691"/>
</dbReference>